<sequence>MCSTMTISMLMMVTMMLMITITIVIVIMIMIMTMTAMVLSSWCCQFINCVSWEVSHINTTVRTKSIVHREEC</sequence>
<proteinExistence type="predicted"/>
<dbReference type="EMBL" id="RDQH01000307">
    <property type="protein sequence ID" value="RXI09577.1"/>
    <property type="molecule type" value="Genomic_DNA"/>
</dbReference>
<gene>
    <name evidence="2" type="ORF">DVH24_033855</name>
</gene>
<keyword evidence="1" id="KW-0812">Transmembrane</keyword>
<accession>A0A498KPQ9</accession>
<comment type="caution">
    <text evidence="2">The sequence shown here is derived from an EMBL/GenBank/DDBJ whole genome shotgun (WGS) entry which is preliminary data.</text>
</comment>
<keyword evidence="1" id="KW-1133">Transmembrane helix</keyword>
<keyword evidence="3" id="KW-1185">Reference proteome</keyword>
<evidence type="ECO:0000313" key="2">
    <source>
        <dbReference type="EMBL" id="RXI09577.1"/>
    </source>
</evidence>
<dbReference type="Proteomes" id="UP000290289">
    <property type="component" value="Unassembled WGS sequence"/>
</dbReference>
<evidence type="ECO:0000256" key="1">
    <source>
        <dbReference type="SAM" id="Phobius"/>
    </source>
</evidence>
<organism evidence="2 3">
    <name type="scientific">Malus domestica</name>
    <name type="common">Apple</name>
    <name type="synonym">Pyrus malus</name>
    <dbReference type="NCBI Taxonomy" id="3750"/>
    <lineage>
        <taxon>Eukaryota</taxon>
        <taxon>Viridiplantae</taxon>
        <taxon>Streptophyta</taxon>
        <taxon>Embryophyta</taxon>
        <taxon>Tracheophyta</taxon>
        <taxon>Spermatophyta</taxon>
        <taxon>Magnoliopsida</taxon>
        <taxon>eudicotyledons</taxon>
        <taxon>Gunneridae</taxon>
        <taxon>Pentapetalae</taxon>
        <taxon>rosids</taxon>
        <taxon>fabids</taxon>
        <taxon>Rosales</taxon>
        <taxon>Rosaceae</taxon>
        <taxon>Amygdaloideae</taxon>
        <taxon>Maleae</taxon>
        <taxon>Malus</taxon>
    </lineage>
</organism>
<keyword evidence="1" id="KW-0472">Membrane</keyword>
<reference evidence="2 3" key="1">
    <citation type="submission" date="2018-10" db="EMBL/GenBank/DDBJ databases">
        <title>A high-quality apple genome assembly.</title>
        <authorList>
            <person name="Hu J."/>
        </authorList>
    </citation>
    <scope>NUCLEOTIDE SEQUENCE [LARGE SCALE GENOMIC DNA]</scope>
    <source>
        <strain evidence="3">cv. HFTH1</strain>
        <tissue evidence="2">Young leaf</tissue>
    </source>
</reference>
<protein>
    <submittedName>
        <fullName evidence="2">Uncharacterized protein</fullName>
    </submittedName>
</protein>
<evidence type="ECO:0000313" key="3">
    <source>
        <dbReference type="Proteomes" id="UP000290289"/>
    </source>
</evidence>
<feature type="transmembrane region" description="Helical" evidence="1">
    <location>
        <begin position="12"/>
        <end position="39"/>
    </location>
</feature>
<name>A0A498KPQ9_MALDO</name>
<dbReference type="AlphaFoldDB" id="A0A498KPQ9"/>